<dbReference type="InterPro" id="IPR012944">
    <property type="entry name" value="SusD_RagB_dom"/>
</dbReference>
<evidence type="ECO:0000313" key="7">
    <source>
        <dbReference type="EMBL" id="QIU93745.1"/>
    </source>
</evidence>
<proteinExistence type="inferred from homology"/>
<evidence type="ECO:0000256" key="4">
    <source>
        <dbReference type="ARBA" id="ARBA00023136"/>
    </source>
</evidence>
<gene>
    <name evidence="7" type="ORF">BacF7301_06120</name>
</gene>
<dbReference type="PROSITE" id="PS51257">
    <property type="entry name" value="PROKAR_LIPOPROTEIN"/>
    <property type="match status" value="1"/>
</dbReference>
<accession>A0A6H0KKC8</accession>
<name>A0A6H0KKC8_9BACE</name>
<comment type="similarity">
    <text evidence="2">Belongs to the SusD family.</text>
</comment>
<keyword evidence="8" id="KW-1185">Reference proteome</keyword>
<dbReference type="Gene3D" id="1.25.40.390">
    <property type="match status" value="1"/>
</dbReference>
<keyword evidence="3" id="KW-0732">Signal</keyword>
<keyword evidence="4" id="KW-0472">Membrane</keyword>
<reference evidence="7 8" key="1">
    <citation type="submission" date="2020-03" db="EMBL/GenBank/DDBJ databases">
        <title>Genomic analysis of Bacteroides faecium CBA7301.</title>
        <authorList>
            <person name="Kim J."/>
            <person name="Roh S.W."/>
        </authorList>
    </citation>
    <scope>NUCLEOTIDE SEQUENCE [LARGE SCALE GENOMIC DNA]</scope>
    <source>
        <strain evidence="7 8">CBA7301</strain>
    </source>
</reference>
<evidence type="ECO:0000256" key="3">
    <source>
        <dbReference type="ARBA" id="ARBA00022729"/>
    </source>
</evidence>
<organism evidence="7 8">
    <name type="scientific">Bacteroides faecium</name>
    <dbReference type="NCBI Taxonomy" id="2715212"/>
    <lineage>
        <taxon>Bacteria</taxon>
        <taxon>Pseudomonadati</taxon>
        <taxon>Bacteroidota</taxon>
        <taxon>Bacteroidia</taxon>
        <taxon>Bacteroidales</taxon>
        <taxon>Bacteroidaceae</taxon>
        <taxon>Bacteroides</taxon>
    </lineage>
</organism>
<evidence type="ECO:0000259" key="6">
    <source>
        <dbReference type="Pfam" id="PF07980"/>
    </source>
</evidence>
<evidence type="ECO:0000256" key="2">
    <source>
        <dbReference type="ARBA" id="ARBA00006275"/>
    </source>
</evidence>
<dbReference type="KEGG" id="bfc:BacF7301_06120"/>
<dbReference type="AlphaFoldDB" id="A0A6H0KKC8"/>
<dbReference type="GO" id="GO:0009279">
    <property type="term" value="C:cell outer membrane"/>
    <property type="evidence" value="ECO:0007669"/>
    <property type="project" value="UniProtKB-SubCell"/>
</dbReference>
<feature type="domain" description="RagB/SusD" evidence="6">
    <location>
        <begin position="348"/>
        <end position="609"/>
    </location>
</feature>
<evidence type="ECO:0000256" key="5">
    <source>
        <dbReference type="ARBA" id="ARBA00023237"/>
    </source>
</evidence>
<dbReference type="Pfam" id="PF07980">
    <property type="entry name" value="SusD_RagB"/>
    <property type="match status" value="1"/>
</dbReference>
<evidence type="ECO:0000256" key="1">
    <source>
        <dbReference type="ARBA" id="ARBA00004442"/>
    </source>
</evidence>
<dbReference type="InterPro" id="IPR011990">
    <property type="entry name" value="TPR-like_helical_dom_sf"/>
</dbReference>
<comment type="subcellular location">
    <subcellularLocation>
        <location evidence="1">Cell outer membrane</location>
    </subcellularLocation>
</comment>
<dbReference type="EMBL" id="CP050831">
    <property type="protein sequence ID" value="QIU93745.1"/>
    <property type="molecule type" value="Genomic_DNA"/>
</dbReference>
<evidence type="ECO:0000313" key="8">
    <source>
        <dbReference type="Proteomes" id="UP000501780"/>
    </source>
</evidence>
<dbReference type="SUPFAM" id="SSF48452">
    <property type="entry name" value="TPR-like"/>
    <property type="match status" value="1"/>
</dbReference>
<dbReference type="Proteomes" id="UP000501780">
    <property type="component" value="Chromosome"/>
</dbReference>
<sequence length="609" mass="70323">MFMKKIYLLIIVCVTWLTACEDLAFGDKFLQKPPSNDVTIDTVFSTAEYARRVLWYSYNKLPYGLQTPKYVTAMRVGNMEGLTDLAHTYAANSGEKGIYYPGVYDASCENKGDVKTKATKYRFYEYGAWEGIRHAWLFYENVDRVPDMSQEEKSRMKAEAKTLVAVFYSDMFRHYGALPILTHSLQADELKFPERATLQQTLDFIVGLLDDAIGCAEFPWALPADERNNWDGRLTKASAMGLKVRLLLFAASPLFNSETPYYAGEASDKLMTWFGGYSEERWRDVVKAGEAFFQMMERESFYRLVQKEDTRTGTYRQAFQDAYYTRGTTESLISSRRGYYTTNNLASLDQAIRWGGFNPTKELFDMFQMADGSDFDWNNPEHSKNPFINRDPRLSETIILDGDAFQGGKAQVYQKDPQDAKNWPDGKDWNKNNVTGGSITNGICARKFGLDRKGEFKNRVFHWSHLRLAEIYLSHAEALNQLGITDALGRDALYYVNKVRNRVGMGDLKNISGKDLLEAILRERACEFCWEEVRFFDLIRWKREADFTKPLHGLNIYKNKNTGEYKFKVWELEQRAWQKPGGFSSKWYLSAFPSDEINKNYGLQQNPGW</sequence>
<keyword evidence="5" id="KW-0998">Cell outer membrane</keyword>
<protein>
    <submittedName>
        <fullName evidence="7">RagB/SusD family nutrient uptake outer membrane protein</fullName>
    </submittedName>
</protein>